<dbReference type="Gene3D" id="2.40.10.350">
    <property type="entry name" value="Rod shape-determining protein MreC, domain 2"/>
    <property type="match status" value="1"/>
</dbReference>
<dbReference type="InterPro" id="IPR042177">
    <property type="entry name" value="Cell/Rod_1"/>
</dbReference>
<keyword evidence="5" id="KW-0175">Coiled coil</keyword>
<gene>
    <name evidence="7" type="ORF">S01H4_14624</name>
</gene>
<dbReference type="Pfam" id="PF04085">
    <property type="entry name" value="MreC"/>
    <property type="match status" value="1"/>
</dbReference>
<evidence type="ECO:0000256" key="3">
    <source>
        <dbReference type="ARBA" id="ARBA00022960"/>
    </source>
</evidence>
<dbReference type="GO" id="GO:0008360">
    <property type="term" value="P:regulation of cell shape"/>
    <property type="evidence" value="ECO:0007669"/>
    <property type="project" value="UniProtKB-KW"/>
</dbReference>
<comment type="caution">
    <text evidence="7">The sequence shown here is derived from an EMBL/GenBank/DDBJ whole genome shotgun (WGS) entry which is preliminary data.</text>
</comment>
<dbReference type="NCBIfam" id="TIGR00219">
    <property type="entry name" value="mreC"/>
    <property type="match status" value="1"/>
</dbReference>
<evidence type="ECO:0000256" key="1">
    <source>
        <dbReference type="ARBA" id="ARBA00009369"/>
    </source>
</evidence>
<evidence type="ECO:0000313" key="7">
    <source>
        <dbReference type="EMBL" id="GAG63070.1"/>
    </source>
</evidence>
<evidence type="ECO:0000256" key="2">
    <source>
        <dbReference type="ARBA" id="ARBA00013855"/>
    </source>
</evidence>
<accession>X0Z1R5</accession>
<dbReference type="PANTHER" id="PTHR34138:SF1">
    <property type="entry name" value="CELL SHAPE-DETERMINING PROTEIN MREC"/>
    <property type="match status" value="1"/>
</dbReference>
<evidence type="ECO:0000256" key="5">
    <source>
        <dbReference type="SAM" id="Coils"/>
    </source>
</evidence>
<feature type="coiled-coil region" evidence="5">
    <location>
        <begin position="64"/>
        <end position="108"/>
    </location>
</feature>
<dbReference type="Gene3D" id="2.40.10.340">
    <property type="entry name" value="Rod shape-determining protein MreC, domain 1"/>
    <property type="match status" value="1"/>
</dbReference>
<protein>
    <recommendedName>
        <fullName evidence="2">Cell shape-determining protein MreC</fullName>
    </recommendedName>
    <alternativeName>
        <fullName evidence="4">Cell shape protein MreC</fullName>
    </alternativeName>
</protein>
<sequence length="266" mass="28923">MRLTTAKILALILVAFIAISLIMPKKYFWGPAKGVFSAAVAPVRKVTFQGANSVSDFLSTIVRISQLARENEELKKERDRLLAEKAELIELQKENEILREQLGFQQKAAFKLVSAEVIAKDPTNIQESIIINVGKNKGIVEGMPVISSDMLVGKISEVGFSSSHALLITNPNSIINAMLQESRASGLVKGELGYGLVMESIPQEVKINVSDLVVTSGLGGNFPKGLLLGKVSEIISKQSEIFQSATLRPVLDFSKLELVFIITGVE</sequence>
<proteinExistence type="inferred from homology"/>
<evidence type="ECO:0000256" key="4">
    <source>
        <dbReference type="ARBA" id="ARBA00032089"/>
    </source>
</evidence>
<organism evidence="7">
    <name type="scientific">marine sediment metagenome</name>
    <dbReference type="NCBI Taxonomy" id="412755"/>
    <lineage>
        <taxon>unclassified sequences</taxon>
        <taxon>metagenomes</taxon>
        <taxon>ecological metagenomes</taxon>
    </lineage>
</organism>
<evidence type="ECO:0000259" key="6">
    <source>
        <dbReference type="Pfam" id="PF04085"/>
    </source>
</evidence>
<comment type="similarity">
    <text evidence="1">Belongs to the MreC family.</text>
</comment>
<name>X0Z1R5_9ZZZZ</name>
<dbReference type="PIRSF" id="PIRSF038471">
    <property type="entry name" value="MreC"/>
    <property type="match status" value="1"/>
</dbReference>
<dbReference type="AlphaFoldDB" id="X0Z1R5"/>
<keyword evidence="3" id="KW-0133">Cell shape</keyword>
<dbReference type="EMBL" id="BART01006411">
    <property type="protein sequence ID" value="GAG63070.1"/>
    <property type="molecule type" value="Genomic_DNA"/>
</dbReference>
<dbReference type="InterPro" id="IPR007221">
    <property type="entry name" value="MreC"/>
</dbReference>
<reference evidence="7" key="1">
    <citation type="journal article" date="2014" name="Front. Microbiol.">
        <title>High frequency of phylogenetically diverse reductive dehalogenase-homologous genes in deep subseafloor sedimentary metagenomes.</title>
        <authorList>
            <person name="Kawai M."/>
            <person name="Futagami T."/>
            <person name="Toyoda A."/>
            <person name="Takaki Y."/>
            <person name="Nishi S."/>
            <person name="Hori S."/>
            <person name="Arai W."/>
            <person name="Tsubouchi T."/>
            <person name="Morono Y."/>
            <person name="Uchiyama I."/>
            <person name="Ito T."/>
            <person name="Fujiyama A."/>
            <person name="Inagaki F."/>
            <person name="Takami H."/>
        </authorList>
    </citation>
    <scope>NUCLEOTIDE SEQUENCE</scope>
    <source>
        <strain evidence="7">Expedition CK06-06</strain>
    </source>
</reference>
<dbReference type="InterPro" id="IPR055342">
    <property type="entry name" value="MreC_beta-barrel_core"/>
</dbReference>
<dbReference type="GO" id="GO:0005886">
    <property type="term" value="C:plasma membrane"/>
    <property type="evidence" value="ECO:0007669"/>
    <property type="project" value="TreeGrafter"/>
</dbReference>
<dbReference type="InterPro" id="IPR042175">
    <property type="entry name" value="Cell/Rod_MreC_2"/>
</dbReference>
<dbReference type="PANTHER" id="PTHR34138">
    <property type="entry name" value="CELL SHAPE-DETERMINING PROTEIN MREC"/>
    <property type="match status" value="1"/>
</dbReference>
<feature type="domain" description="Rod shape-determining protein MreC beta-barrel core" evidence="6">
    <location>
        <begin position="117"/>
        <end position="262"/>
    </location>
</feature>